<feature type="transmembrane region" description="Helical" evidence="1">
    <location>
        <begin position="6"/>
        <end position="35"/>
    </location>
</feature>
<gene>
    <name evidence="2" type="ORF">GLW05_00570</name>
</gene>
<keyword evidence="1" id="KW-1133">Transmembrane helix</keyword>
<evidence type="ECO:0000313" key="2">
    <source>
        <dbReference type="EMBL" id="MYL32097.1"/>
    </source>
</evidence>
<protein>
    <submittedName>
        <fullName evidence="2">Uncharacterized protein</fullName>
    </submittedName>
</protein>
<keyword evidence="1" id="KW-0472">Membrane</keyword>
<evidence type="ECO:0000256" key="1">
    <source>
        <dbReference type="SAM" id="Phobius"/>
    </source>
</evidence>
<name>A0A6I4ZUV1_9BACI</name>
<dbReference type="RefSeq" id="WP_160847417.1">
    <property type="nucleotide sequence ID" value="NZ_WMEQ01000001.1"/>
</dbReference>
<comment type="caution">
    <text evidence="2">The sequence shown here is derived from an EMBL/GenBank/DDBJ whole genome shotgun (WGS) entry which is preliminary data.</text>
</comment>
<dbReference type="AlphaFoldDB" id="A0A6I4ZUV1"/>
<dbReference type="Proteomes" id="UP000468638">
    <property type="component" value="Unassembled WGS sequence"/>
</dbReference>
<proteinExistence type="predicted"/>
<organism evidence="2 3">
    <name type="scientific">Pontibacillus yanchengensis</name>
    <dbReference type="NCBI Taxonomy" id="462910"/>
    <lineage>
        <taxon>Bacteria</taxon>
        <taxon>Bacillati</taxon>
        <taxon>Bacillota</taxon>
        <taxon>Bacilli</taxon>
        <taxon>Bacillales</taxon>
        <taxon>Bacillaceae</taxon>
        <taxon>Pontibacillus</taxon>
    </lineage>
</organism>
<evidence type="ECO:0000313" key="3">
    <source>
        <dbReference type="Proteomes" id="UP000468638"/>
    </source>
</evidence>
<accession>A0A6I4ZUV1</accession>
<reference evidence="2 3" key="1">
    <citation type="submission" date="2019-11" db="EMBL/GenBank/DDBJ databases">
        <title>Genome sequences of 17 halophilic strains isolated from different environments.</title>
        <authorList>
            <person name="Furrow R.E."/>
        </authorList>
    </citation>
    <scope>NUCLEOTIDE SEQUENCE [LARGE SCALE GENOMIC DNA]</scope>
    <source>
        <strain evidence="2 3">22514_16_FS</strain>
    </source>
</reference>
<sequence>MAFLYVLVAGMLGLIVIGPAGSVIGGLIGLVFGVAQSNGRRILRLEKEIAALKNNDTE</sequence>
<keyword evidence="1" id="KW-0812">Transmembrane</keyword>
<dbReference type="EMBL" id="WMEQ01000001">
    <property type="protein sequence ID" value="MYL32097.1"/>
    <property type="molecule type" value="Genomic_DNA"/>
</dbReference>